<keyword evidence="9 12" id="KW-0663">Pyridoxal phosphate</keyword>
<dbReference type="EC" id="2.6.1.9" evidence="12"/>
<dbReference type="RefSeq" id="WP_231001943.1">
    <property type="nucleotide sequence ID" value="NZ_JAJNEC010000001.1"/>
</dbReference>
<accession>A0ABS8PK89</accession>
<evidence type="ECO:0000313" key="15">
    <source>
        <dbReference type="Proteomes" id="UP001199816"/>
    </source>
</evidence>
<keyword evidence="6 12" id="KW-0032">Aminotransferase</keyword>
<evidence type="ECO:0000256" key="8">
    <source>
        <dbReference type="ARBA" id="ARBA00022679"/>
    </source>
</evidence>
<dbReference type="Proteomes" id="UP001199816">
    <property type="component" value="Unassembled WGS sequence"/>
</dbReference>
<comment type="pathway">
    <text evidence="2 12">Amino-acid biosynthesis; L-histidine biosynthesis; L-histidine from 5-phospho-alpha-D-ribose 1-diphosphate: step 7/9.</text>
</comment>
<gene>
    <name evidence="12 14" type="primary">hisC</name>
    <name evidence="14" type="ORF">LQ567_00180</name>
</gene>
<evidence type="ECO:0000256" key="10">
    <source>
        <dbReference type="ARBA" id="ARBA00023102"/>
    </source>
</evidence>
<comment type="catalytic activity">
    <reaction evidence="11 12">
        <text>L-histidinol phosphate + 2-oxoglutarate = 3-(imidazol-4-yl)-2-oxopropyl phosphate + L-glutamate</text>
        <dbReference type="Rhea" id="RHEA:23744"/>
        <dbReference type="ChEBI" id="CHEBI:16810"/>
        <dbReference type="ChEBI" id="CHEBI:29985"/>
        <dbReference type="ChEBI" id="CHEBI:57766"/>
        <dbReference type="ChEBI" id="CHEBI:57980"/>
        <dbReference type="EC" id="2.6.1.9"/>
    </reaction>
</comment>
<keyword evidence="15" id="KW-1185">Reference proteome</keyword>
<dbReference type="InterPro" id="IPR005861">
    <property type="entry name" value="HisP_aminotrans"/>
</dbReference>
<sequence length="364" mass="40926">MEFNLEYLIRENIKNLAPYSTARHEFSGEASVMLDANENAIGSPVTLDVNEQHELLNRYPDPVQTKLKQRISTIKGLPAEHIFTGNGSDEAIDVLIRIFCEPGFDNIITLPPTYGMYGVAAAINNIKVKEVPLNADFQMDIQAIADAVDEYTKIIFICSPNNPSGNSIARQDIEMILNNFDGIVVVDEAYINYAKQKTLSLQLTDHPNLVVLQTLSKAWGLAALRLGMAFASREIIQLMNNVKYPYNINIATQELALQGLQNIDQVNTWIRDCIEQRNWLENELNQLPYIQKVYPSDANFLLVKMTGANDIFKYLQQKGIIVRNRSNVPGCADCLRITVGTENENRILIDALKAYKVVETPSVF</sequence>
<evidence type="ECO:0000256" key="5">
    <source>
        <dbReference type="ARBA" id="ARBA00011738"/>
    </source>
</evidence>
<evidence type="ECO:0000256" key="11">
    <source>
        <dbReference type="ARBA" id="ARBA00047481"/>
    </source>
</evidence>
<dbReference type="PANTHER" id="PTHR42885">
    <property type="entry name" value="HISTIDINOL-PHOSPHATE AMINOTRANSFERASE-RELATED"/>
    <property type="match status" value="1"/>
</dbReference>
<evidence type="ECO:0000256" key="1">
    <source>
        <dbReference type="ARBA" id="ARBA00001933"/>
    </source>
</evidence>
<dbReference type="PANTHER" id="PTHR42885:SF2">
    <property type="entry name" value="HISTIDINOL-PHOSPHATE AMINOTRANSFERASE"/>
    <property type="match status" value="1"/>
</dbReference>
<keyword evidence="10 12" id="KW-0368">Histidine biosynthesis</keyword>
<evidence type="ECO:0000259" key="13">
    <source>
        <dbReference type="Pfam" id="PF00155"/>
    </source>
</evidence>
<name>A0ABS8PK89_9BACT</name>
<dbReference type="GO" id="GO:0004400">
    <property type="term" value="F:histidinol-phosphate transaminase activity"/>
    <property type="evidence" value="ECO:0007669"/>
    <property type="project" value="UniProtKB-EC"/>
</dbReference>
<evidence type="ECO:0000313" key="14">
    <source>
        <dbReference type="EMBL" id="MCD2421159.1"/>
    </source>
</evidence>
<feature type="modified residue" description="N6-(pyridoxal phosphate)lysine" evidence="12">
    <location>
        <position position="217"/>
    </location>
</feature>
<evidence type="ECO:0000256" key="12">
    <source>
        <dbReference type="HAMAP-Rule" id="MF_01023"/>
    </source>
</evidence>
<dbReference type="PROSITE" id="PS00599">
    <property type="entry name" value="AA_TRANSFER_CLASS_2"/>
    <property type="match status" value="1"/>
</dbReference>
<evidence type="ECO:0000256" key="7">
    <source>
        <dbReference type="ARBA" id="ARBA00022605"/>
    </source>
</evidence>
<comment type="subunit">
    <text evidence="5 12">Homodimer.</text>
</comment>
<evidence type="ECO:0000256" key="3">
    <source>
        <dbReference type="ARBA" id="ARBA00005189"/>
    </source>
</evidence>
<keyword evidence="7 12" id="KW-0028">Amino-acid biosynthesis</keyword>
<dbReference type="InterPro" id="IPR015424">
    <property type="entry name" value="PyrdxlP-dep_Trfase"/>
</dbReference>
<comment type="cofactor">
    <cofactor evidence="1 12">
        <name>pyridoxal 5'-phosphate</name>
        <dbReference type="ChEBI" id="CHEBI:597326"/>
    </cofactor>
</comment>
<comment type="caution">
    <text evidence="14">The sequence shown here is derived from an EMBL/GenBank/DDBJ whole genome shotgun (WGS) entry which is preliminary data.</text>
</comment>
<dbReference type="HAMAP" id="MF_01023">
    <property type="entry name" value="HisC_aminotrans_2"/>
    <property type="match status" value="1"/>
</dbReference>
<dbReference type="InterPro" id="IPR004839">
    <property type="entry name" value="Aminotransferase_I/II_large"/>
</dbReference>
<dbReference type="InterPro" id="IPR015422">
    <property type="entry name" value="PyrdxlP-dep_Trfase_small"/>
</dbReference>
<dbReference type="InterPro" id="IPR001917">
    <property type="entry name" value="Aminotrans_II_pyridoxalP_BS"/>
</dbReference>
<dbReference type="Gene3D" id="3.40.640.10">
    <property type="entry name" value="Type I PLP-dependent aspartate aminotransferase-like (Major domain)"/>
    <property type="match status" value="1"/>
</dbReference>
<organism evidence="14 15">
    <name type="scientific">Niabella pedocola</name>
    <dbReference type="NCBI Taxonomy" id="1752077"/>
    <lineage>
        <taxon>Bacteria</taxon>
        <taxon>Pseudomonadati</taxon>
        <taxon>Bacteroidota</taxon>
        <taxon>Chitinophagia</taxon>
        <taxon>Chitinophagales</taxon>
        <taxon>Chitinophagaceae</taxon>
        <taxon>Niabella</taxon>
    </lineage>
</organism>
<dbReference type="Pfam" id="PF00155">
    <property type="entry name" value="Aminotran_1_2"/>
    <property type="match status" value="1"/>
</dbReference>
<protein>
    <recommendedName>
        <fullName evidence="12">Histidinol-phosphate aminotransferase</fullName>
        <ecNumber evidence="12">2.6.1.9</ecNumber>
    </recommendedName>
    <alternativeName>
        <fullName evidence="12">Imidazole acetol-phosphate transaminase</fullName>
    </alternativeName>
</protein>
<evidence type="ECO:0000256" key="4">
    <source>
        <dbReference type="ARBA" id="ARBA00007970"/>
    </source>
</evidence>
<dbReference type="SUPFAM" id="SSF53383">
    <property type="entry name" value="PLP-dependent transferases"/>
    <property type="match status" value="1"/>
</dbReference>
<keyword evidence="8 12" id="KW-0808">Transferase</keyword>
<comment type="similarity">
    <text evidence="4 12">Belongs to the class-II pyridoxal-phosphate-dependent aminotransferase family. Histidinol-phosphate aminotransferase subfamily.</text>
</comment>
<dbReference type="CDD" id="cd00609">
    <property type="entry name" value="AAT_like"/>
    <property type="match status" value="1"/>
</dbReference>
<evidence type="ECO:0000256" key="2">
    <source>
        <dbReference type="ARBA" id="ARBA00005011"/>
    </source>
</evidence>
<dbReference type="Gene3D" id="3.90.1150.10">
    <property type="entry name" value="Aspartate Aminotransferase, domain 1"/>
    <property type="match status" value="1"/>
</dbReference>
<evidence type="ECO:0000256" key="9">
    <source>
        <dbReference type="ARBA" id="ARBA00022898"/>
    </source>
</evidence>
<evidence type="ECO:0000256" key="6">
    <source>
        <dbReference type="ARBA" id="ARBA00022576"/>
    </source>
</evidence>
<reference evidence="14 15" key="1">
    <citation type="submission" date="2021-11" db="EMBL/GenBank/DDBJ databases">
        <title>Genomic of Niabella pedocola.</title>
        <authorList>
            <person name="Wu T."/>
        </authorList>
    </citation>
    <scope>NUCLEOTIDE SEQUENCE [LARGE SCALE GENOMIC DNA]</scope>
    <source>
        <strain evidence="14 15">JCM 31011</strain>
    </source>
</reference>
<comment type="pathway">
    <text evidence="3">Lipid metabolism.</text>
</comment>
<dbReference type="NCBIfam" id="TIGR01141">
    <property type="entry name" value="hisC"/>
    <property type="match status" value="1"/>
</dbReference>
<proteinExistence type="inferred from homology"/>
<dbReference type="InterPro" id="IPR015421">
    <property type="entry name" value="PyrdxlP-dep_Trfase_major"/>
</dbReference>
<feature type="domain" description="Aminotransferase class I/classII large" evidence="13">
    <location>
        <begin position="51"/>
        <end position="352"/>
    </location>
</feature>
<dbReference type="EMBL" id="JAJNEC010000001">
    <property type="protein sequence ID" value="MCD2421159.1"/>
    <property type="molecule type" value="Genomic_DNA"/>
</dbReference>